<reference evidence="1" key="1">
    <citation type="submission" date="2020-03" db="EMBL/GenBank/DDBJ databases">
        <title>The deep terrestrial virosphere.</title>
        <authorList>
            <person name="Holmfeldt K."/>
            <person name="Nilsson E."/>
            <person name="Simone D."/>
            <person name="Lopez-Fernandez M."/>
            <person name="Wu X."/>
            <person name="de Brujin I."/>
            <person name="Lundin D."/>
            <person name="Andersson A."/>
            <person name="Bertilsson S."/>
            <person name="Dopson M."/>
        </authorList>
    </citation>
    <scope>NUCLEOTIDE SEQUENCE</scope>
    <source>
        <strain evidence="1">MM415B03508</strain>
    </source>
</reference>
<dbReference type="AlphaFoldDB" id="A0A6M3L813"/>
<evidence type="ECO:0000313" key="1">
    <source>
        <dbReference type="EMBL" id="QJA90966.1"/>
    </source>
</evidence>
<dbReference type="EMBL" id="MT142951">
    <property type="protein sequence ID" value="QJA90966.1"/>
    <property type="molecule type" value="Genomic_DNA"/>
</dbReference>
<sequence>MKSLLFVEDFDKDSFDKIAKDSSLLCVVGLTPEACDDMYKEEISYGIPEDYFVWQERRLYSEWFQKWMNKFSIFVSGHYQNFPTGHCVSMLKNVIDAFVRRAIQWKVIMDKEKPEKIFYMKKIGLKGERIDEELYFKGESLYSRLFTATDKKNVDKKWILFGKGKNRVRETNNWRDNKKIRNTYDWFRCFRFIPAYGGKKKILLSASIPNLERKLRLKGAYIKLAPELSWNINFFNHSLTDNFFESISQQIGIDSIICKKILEKRLAFFTNIIVPLIINFAERYDSFFKENKFDLVIFPRRNHLYQYGLLIAAKRAGIETAYIRHGWDAYDSWVRYHTRFESYDLFITGTELDKEFYSNKGWGKVI</sequence>
<protein>
    <recommendedName>
        <fullName evidence="2">Glycosyltransferase</fullName>
    </recommendedName>
</protein>
<organism evidence="1">
    <name type="scientific">viral metagenome</name>
    <dbReference type="NCBI Taxonomy" id="1070528"/>
    <lineage>
        <taxon>unclassified sequences</taxon>
        <taxon>metagenomes</taxon>
        <taxon>organismal metagenomes</taxon>
    </lineage>
</organism>
<accession>A0A6M3L813</accession>
<name>A0A6M3L813_9ZZZZ</name>
<proteinExistence type="predicted"/>
<evidence type="ECO:0008006" key="2">
    <source>
        <dbReference type="Google" id="ProtNLM"/>
    </source>
</evidence>
<gene>
    <name evidence="1" type="ORF">MM415B03508_0008</name>
</gene>